<proteinExistence type="predicted"/>
<name>A0AAV7LN63_PLEWA</name>
<evidence type="ECO:0000313" key="3">
    <source>
        <dbReference type="Proteomes" id="UP001066276"/>
    </source>
</evidence>
<keyword evidence="3" id="KW-1185">Reference proteome</keyword>
<protein>
    <submittedName>
        <fullName evidence="2">Uncharacterized protein</fullName>
    </submittedName>
</protein>
<dbReference type="EMBL" id="JANPWB010000015">
    <property type="protein sequence ID" value="KAJ1091832.1"/>
    <property type="molecule type" value="Genomic_DNA"/>
</dbReference>
<evidence type="ECO:0000313" key="2">
    <source>
        <dbReference type="EMBL" id="KAJ1091832.1"/>
    </source>
</evidence>
<feature type="compositionally biased region" description="Low complexity" evidence="1">
    <location>
        <begin position="57"/>
        <end position="74"/>
    </location>
</feature>
<dbReference type="AlphaFoldDB" id="A0AAV7LN63"/>
<evidence type="ECO:0000256" key="1">
    <source>
        <dbReference type="SAM" id="MobiDB-lite"/>
    </source>
</evidence>
<accession>A0AAV7LN63</accession>
<gene>
    <name evidence="2" type="ORF">NDU88_004947</name>
</gene>
<dbReference type="Proteomes" id="UP001066276">
    <property type="component" value="Chromosome 11"/>
</dbReference>
<reference evidence="2" key="1">
    <citation type="journal article" date="2022" name="bioRxiv">
        <title>Sequencing and chromosome-scale assembly of the giantPleurodeles waltlgenome.</title>
        <authorList>
            <person name="Brown T."/>
            <person name="Elewa A."/>
            <person name="Iarovenko S."/>
            <person name="Subramanian E."/>
            <person name="Araus A.J."/>
            <person name="Petzold A."/>
            <person name="Susuki M."/>
            <person name="Suzuki K.-i.T."/>
            <person name="Hayashi T."/>
            <person name="Toyoda A."/>
            <person name="Oliveira C."/>
            <person name="Osipova E."/>
            <person name="Leigh N.D."/>
            <person name="Simon A."/>
            <person name="Yun M.H."/>
        </authorList>
    </citation>
    <scope>NUCLEOTIDE SEQUENCE</scope>
    <source>
        <strain evidence="2">20211129_DDA</strain>
        <tissue evidence="2">Liver</tissue>
    </source>
</reference>
<organism evidence="2 3">
    <name type="scientific">Pleurodeles waltl</name>
    <name type="common">Iberian ribbed newt</name>
    <dbReference type="NCBI Taxonomy" id="8319"/>
    <lineage>
        <taxon>Eukaryota</taxon>
        <taxon>Metazoa</taxon>
        <taxon>Chordata</taxon>
        <taxon>Craniata</taxon>
        <taxon>Vertebrata</taxon>
        <taxon>Euteleostomi</taxon>
        <taxon>Amphibia</taxon>
        <taxon>Batrachia</taxon>
        <taxon>Caudata</taxon>
        <taxon>Salamandroidea</taxon>
        <taxon>Salamandridae</taxon>
        <taxon>Pleurodelinae</taxon>
        <taxon>Pleurodeles</taxon>
    </lineage>
</organism>
<feature type="region of interest" description="Disordered" evidence="1">
    <location>
        <begin position="1"/>
        <end position="102"/>
    </location>
</feature>
<comment type="caution">
    <text evidence="2">The sequence shown here is derived from an EMBL/GenBank/DDBJ whole genome shotgun (WGS) entry which is preliminary data.</text>
</comment>
<sequence>MGREQALHRRAIPGMRDSRTPMPHSSPRCLSISAPSARGPGAEQGHGPGQQTHQARPRASAEQAASSSSTSEATPEPRRGTPHPLVVPNSRADGTRVDEGTSNYEFIGEVSSMDIMAGGHLKATYDVEGNGEKVAKTCSHEPYYRQL</sequence>